<keyword evidence="2" id="KW-1185">Reference proteome</keyword>
<dbReference type="EMBL" id="JAOPJF010000037">
    <property type="protein sequence ID" value="KAK1143685.1"/>
    <property type="molecule type" value="Genomic_DNA"/>
</dbReference>
<dbReference type="Proteomes" id="UP001177260">
    <property type="component" value="Unassembled WGS sequence"/>
</dbReference>
<proteinExistence type="predicted"/>
<evidence type="ECO:0000313" key="2">
    <source>
        <dbReference type="Proteomes" id="UP001177260"/>
    </source>
</evidence>
<organism evidence="1 2">
    <name type="scientific">Aspergillus melleus</name>
    <dbReference type="NCBI Taxonomy" id="138277"/>
    <lineage>
        <taxon>Eukaryota</taxon>
        <taxon>Fungi</taxon>
        <taxon>Dikarya</taxon>
        <taxon>Ascomycota</taxon>
        <taxon>Pezizomycotina</taxon>
        <taxon>Eurotiomycetes</taxon>
        <taxon>Eurotiomycetidae</taxon>
        <taxon>Eurotiales</taxon>
        <taxon>Aspergillaceae</taxon>
        <taxon>Aspergillus</taxon>
        <taxon>Aspergillus subgen. Circumdati</taxon>
    </lineage>
</organism>
<reference evidence="1 2" key="1">
    <citation type="journal article" date="2023" name="ACS Omega">
        <title>Identification of the Neoaspergillic Acid Biosynthesis Gene Cluster by Establishing an In Vitro CRISPR-Ribonucleoprotein Genetic System in Aspergillus melleus.</title>
        <authorList>
            <person name="Yuan B."/>
            <person name="Grau M.F."/>
            <person name="Murata R.M."/>
            <person name="Torok T."/>
            <person name="Venkateswaran K."/>
            <person name="Stajich J.E."/>
            <person name="Wang C.C.C."/>
        </authorList>
    </citation>
    <scope>NUCLEOTIDE SEQUENCE [LARGE SCALE GENOMIC DNA]</scope>
    <source>
        <strain evidence="1 2">IMV 1140</strain>
    </source>
</reference>
<evidence type="ECO:0000313" key="1">
    <source>
        <dbReference type="EMBL" id="KAK1143685.1"/>
    </source>
</evidence>
<accession>A0ACC3B0P3</accession>
<sequence>MARLETVPATDLDDESWGIIEVHEEIARKNVRIFRQDGQYWNFTTNDHRFSREELTNGLKLGLIPAILVGPDESSVPMLQLRFNNEFDNCLHKADHTRRLACIEADDVWTRDFISSSMPGHDGLVVLKIIMRSSQGSRTSGQAAFDFRSMFGGAAYSPGSTRDEINSMGIVMTIPPYQKGSRGYPAGRIIAGSHGSHNPHVHEYFRVQEVQEPLILDADWLAIGCLDEFLQFVPVPNGKSTHGWALLIADPNVGLEMLERARNEGTWGHLGGFTAEQCRYSPTSRPTRSARSRILH</sequence>
<protein>
    <submittedName>
        <fullName evidence="1">Uncharacterized protein</fullName>
    </submittedName>
</protein>
<name>A0ACC3B0P3_9EURO</name>
<gene>
    <name evidence="1" type="ORF">N8T08_006085</name>
</gene>
<comment type="caution">
    <text evidence="1">The sequence shown here is derived from an EMBL/GenBank/DDBJ whole genome shotgun (WGS) entry which is preliminary data.</text>
</comment>